<name>A0A812EQE4_ACAPH</name>
<proteinExistence type="predicted"/>
<sequence length="568" mass="63770">MSTVPFLILVAVHYTTRTYRFLIPQFPNSGGCSLYHPHPPVPISILVAVVIPPASAVPISNSGGCSLYPPAHPQYRFLILVAVHYTTRTSAVPISNSVGLFIIPPARPQYRFLILVAVHYTTAHRTDFHSTDFLILNGCSLYHPIRSTDPGGLAVHYTTPPARPQYRFLILVAVHYTTTTSTVPISNSGGCSLYHPHYRFLILVAVHCAHPVHVHSTDSLNSGLFVYTTRTSTVPISSEWLFIPHVHSTVLQFWWLFIIPPARPHTRTSAGTFLILVAVHYTTRTSTVPISNSGGCSLYHPHVRSTDFLILVAVHYTTRTSAVPISNSGGCSLYHPHVRSTDFSLILSGCSLYHPHVRSTDSNSWWLFVIPPRTSTVPIFNSGGCSLYHRTSAAVHYTTRIRSTDFNLVAVHLPPARPQYRFLILVAVHYTRRIHSTDFPEFWWLFIYTTRTSTVPISNSGGCSLYQPHPRGCSLYHRIRGTDFYSGWLFIYTTRTSTVPISNSGGCSLCHRILLPFLILVAVHLPPAHPRYRFLILVAVHYAHPHIHRCRFLILVAVHYTHIRSTDF</sequence>
<keyword evidence="2" id="KW-1185">Reference proteome</keyword>
<gene>
    <name evidence="1" type="ORF">SPHA_77013</name>
</gene>
<accession>A0A812EQE4</accession>
<reference evidence="1" key="1">
    <citation type="submission" date="2021-01" db="EMBL/GenBank/DDBJ databases">
        <authorList>
            <person name="Li R."/>
            <person name="Bekaert M."/>
        </authorList>
    </citation>
    <scope>NUCLEOTIDE SEQUENCE</scope>
    <source>
        <strain evidence="1">Farmed</strain>
    </source>
</reference>
<evidence type="ECO:0000313" key="2">
    <source>
        <dbReference type="Proteomes" id="UP000597762"/>
    </source>
</evidence>
<comment type="caution">
    <text evidence="1">The sequence shown here is derived from an EMBL/GenBank/DDBJ whole genome shotgun (WGS) entry which is preliminary data.</text>
</comment>
<dbReference type="EMBL" id="CAHIKZ030005501">
    <property type="protein sequence ID" value="CAE1327539.1"/>
    <property type="molecule type" value="Genomic_DNA"/>
</dbReference>
<evidence type="ECO:0000313" key="1">
    <source>
        <dbReference type="EMBL" id="CAE1327539.1"/>
    </source>
</evidence>
<protein>
    <submittedName>
        <fullName evidence="1">Uncharacterized protein</fullName>
    </submittedName>
</protein>
<organism evidence="1 2">
    <name type="scientific">Acanthosepion pharaonis</name>
    <name type="common">Pharaoh cuttlefish</name>
    <name type="synonym">Sepia pharaonis</name>
    <dbReference type="NCBI Taxonomy" id="158019"/>
    <lineage>
        <taxon>Eukaryota</taxon>
        <taxon>Metazoa</taxon>
        <taxon>Spiralia</taxon>
        <taxon>Lophotrochozoa</taxon>
        <taxon>Mollusca</taxon>
        <taxon>Cephalopoda</taxon>
        <taxon>Coleoidea</taxon>
        <taxon>Decapodiformes</taxon>
        <taxon>Sepiida</taxon>
        <taxon>Sepiina</taxon>
        <taxon>Sepiidae</taxon>
        <taxon>Acanthosepion</taxon>
    </lineage>
</organism>
<dbReference type="Proteomes" id="UP000597762">
    <property type="component" value="Unassembled WGS sequence"/>
</dbReference>
<dbReference type="AlphaFoldDB" id="A0A812EQE4"/>